<sequence length="695" mass="77927">MSDTRIESLCNYCAKIPLDPAVLDSLPEQSAFWSLGPGARVKQSLCPFCRLVESVFFADQRFGGNDWTTRVLSDVGDVVVEWYRDVGPSRRGAFTVELAEQHYICFGDAASSVVGSTTATQLHCYVRETLAPEIDLDRIDAWISTCSKEHAATCCPSFPPGSSSDSPIENPADSPQVRLYRLIDVGRNCLVERRTFCKYAALSYVWGAVPNFRLTTANMSALCQEGALERLHHKLPRTVKDAMALVRRLGLQYLWVDALCLLQNDPADINAGVGFMDEIYESSWLTIVAACGHDANAGLPGVREGSRQASELTVQVKPGLFLGIHTDMDLLLDSSVYSTRAWTLQEQLLSRRALFFVDDRIFFRCRLAQHSETCMDDPRPAALHGPSVHSTSGELAHSIHMTRPIEDYSTMLLYYTQRALSDQNDVLRAMTGIMHRFTDKFAWSFLQGLPRTAAFEGFLIFRSNLTVLRRRPNFPSYSWAGWAGGVVLDAVIDESQLDKFFASKTWIDWHEYDGNVTSPVHPGGAESWYGHCTNGMDMLQAVTKRVHTKNSLQRLAKKTLPRAPVALQPGDSRVFRQPSRQSYPLLRFWTMSVFFDIDMATMDVFLASASITTRESQDCGRVWLDGFEDMPFFSSSGPFEFILLSERGGASYNAMLLEWDGDQVVAERRGIGYIHKHSLQLSHRPGPVWKEILLG</sequence>
<dbReference type="InterPro" id="IPR010730">
    <property type="entry name" value="HET"/>
</dbReference>
<proteinExistence type="predicted"/>
<name>A0AA40BIK3_9PEZI</name>
<organism evidence="2 3">
    <name type="scientific">Lasiosphaeria miniovina</name>
    <dbReference type="NCBI Taxonomy" id="1954250"/>
    <lineage>
        <taxon>Eukaryota</taxon>
        <taxon>Fungi</taxon>
        <taxon>Dikarya</taxon>
        <taxon>Ascomycota</taxon>
        <taxon>Pezizomycotina</taxon>
        <taxon>Sordariomycetes</taxon>
        <taxon>Sordariomycetidae</taxon>
        <taxon>Sordariales</taxon>
        <taxon>Lasiosphaeriaceae</taxon>
        <taxon>Lasiosphaeria</taxon>
    </lineage>
</organism>
<gene>
    <name evidence="2" type="ORF">B0T26DRAFT_631537</name>
</gene>
<dbReference type="PANTHER" id="PTHR33112:SF12">
    <property type="entry name" value="HETEROKARYON INCOMPATIBILITY DOMAIN-CONTAINING PROTEIN"/>
    <property type="match status" value="1"/>
</dbReference>
<dbReference type="PANTHER" id="PTHR33112">
    <property type="entry name" value="DOMAIN PROTEIN, PUTATIVE-RELATED"/>
    <property type="match status" value="1"/>
</dbReference>
<dbReference type="GeneID" id="85319629"/>
<dbReference type="Proteomes" id="UP001172101">
    <property type="component" value="Unassembled WGS sequence"/>
</dbReference>
<dbReference type="RefSeq" id="XP_060303630.1">
    <property type="nucleotide sequence ID" value="XM_060436359.1"/>
</dbReference>
<dbReference type="EMBL" id="JAUIRO010000001">
    <property type="protein sequence ID" value="KAK0734753.1"/>
    <property type="molecule type" value="Genomic_DNA"/>
</dbReference>
<protein>
    <submittedName>
        <fullName evidence="2">Heterokaryon incompatibility protein-domain-containing protein</fullName>
    </submittedName>
</protein>
<dbReference type="AlphaFoldDB" id="A0AA40BIK3"/>
<evidence type="ECO:0000313" key="2">
    <source>
        <dbReference type="EMBL" id="KAK0734753.1"/>
    </source>
</evidence>
<keyword evidence="3" id="KW-1185">Reference proteome</keyword>
<comment type="caution">
    <text evidence="2">The sequence shown here is derived from an EMBL/GenBank/DDBJ whole genome shotgun (WGS) entry which is preliminary data.</text>
</comment>
<evidence type="ECO:0000259" key="1">
    <source>
        <dbReference type="Pfam" id="PF06985"/>
    </source>
</evidence>
<dbReference type="Pfam" id="PF06985">
    <property type="entry name" value="HET"/>
    <property type="match status" value="1"/>
</dbReference>
<reference evidence="2" key="1">
    <citation type="submission" date="2023-06" db="EMBL/GenBank/DDBJ databases">
        <title>Genome-scale phylogeny and comparative genomics of the fungal order Sordariales.</title>
        <authorList>
            <consortium name="Lawrence Berkeley National Laboratory"/>
            <person name="Hensen N."/>
            <person name="Bonometti L."/>
            <person name="Westerberg I."/>
            <person name="Brannstrom I.O."/>
            <person name="Guillou S."/>
            <person name="Cros-Aarteil S."/>
            <person name="Calhoun S."/>
            <person name="Haridas S."/>
            <person name="Kuo A."/>
            <person name="Mondo S."/>
            <person name="Pangilinan J."/>
            <person name="Riley R."/>
            <person name="LaButti K."/>
            <person name="Andreopoulos B."/>
            <person name="Lipzen A."/>
            <person name="Chen C."/>
            <person name="Yanf M."/>
            <person name="Daum C."/>
            <person name="Ng V."/>
            <person name="Clum A."/>
            <person name="Steindorff A."/>
            <person name="Ohm R."/>
            <person name="Martin F."/>
            <person name="Silar P."/>
            <person name="Natvig D."/>
            <person name="Lalanne C."/>
            <person name="Gautier V."/>
            <person name="Ament-velasquez S.L."/>
            <person name="Kruys A."/>
            <person name="Hutchinson M.I."/>
            <person name="Powell A.J."/>
            <person name="Barry K."/>
            <person name="Miller A.N."/>
            <person name="Grigoriev I.V."/>
            <person name="Debuchy R."/>
            <person name="Gladieux P."/>
            <person name="Thoren M.H."/>
            <person name="Johannesson H."/>
        </authorList>
    </citation>
    <scope>NUCLEOTIDE SEQUENCE</scope>
    <source>
        <strain evidence="2">SMH2392-1A</strain>
    </source>
</reference>
<feature type="domain" description="Heterokaryon incompatibility" evidence="1">
    <location>
        <begin position="199"/>
        <end position="346"/>
    </location>
</feature>
<evidence type="ECO:0000313" key="3">
    <source>
        <dbReference type="Proteomes" id="UP001172101"/>
    </source>
</evidence>
<accession>A0AA40BIK3</accession>